<gene>
    <name evidence="9" type="primary">glnE</name>
    <name evidence="9" type="ORF">ETAA8_26220</name>
</gene>
<dbReference type="GO" id="GO:0008882">
    <property type="term" value="F:[glutamate-ammonia-ligase] adenylyltransferase activity"/>
    <property type="evidence" value="ECO:0007669"/>
    <property type="project" value="UniProtKB-EC"/>
</dbReference>
<dbReference type="SUPFAM" id="SSF81301">
    <property type="entry name" value="Nucleotidyltransferase"/>
    <property type="match status" value="2"/>
</dbReference>
<dbReference type="SUPFAM" id="SSF81593">
    <property type="entry name" value="Nucleotidyltransferase substrate binding subunit/domain"/>
    <property type="match status" value="2"/>
</dbReference>
<evidence type="ECO:0000256" key="6">
    <source>
        <dbReference type="ARBA" id="ARBA00023268"/>
    </source>
</evidence>
<evidence type="ECO:0000259" key="7">
    <source>
        <dbReference type="Pfam" id="PF03710"/>
    </source>
</evidence>
<keyword evidence="10" id="KW-1185">Reference proteome</keyword>
<dbReference type="GO" id="GO:0016874">
    <property type="term" value="F:ligase activity"/>
    <property type="evidence" value="ECO:0007669"/>
    <property type="project" value="UniProtKB-KW"/>
</dbReference>
<dbReference type="GO" id="GO:0000820">
    <property type="term" value="P:regulation of glutamine family amino acid metabolic process"/>
    <property type="evidence" value="ECO:0007669"/>
    <property type="project" value="TreeGrafter"/>
</dbReference>
<dbReference type="EC" id="2.7.7.42" evidence="9"/>
<dbReference type="OrthoDB" id="9759366at2"/>
<keyword evidence="2 9" id="KW-0548">Nucleotidyltransferase</keyword>
<name>A0A517YBE7_9BACT</name>
<evidence type="ECO:0000259" key="8">
    <source>
        <dbReference type="Pfam" id="PF08335"/>
    </source>
</evidence>
<organism evidence="9 10">
    <name type="scientific">Anatilimnocola aggregata</name>
    <dbReference type="NCBI Taxonomy" id="2528021"/>
    <lineage>
        <taxon>Bacteria</taxon>
        <taxon>Pseudomonadati</taxon>
        <taxon>Planctomycetota</taxon>
        <taxon>Planctomycetia</taxon>
        <taxon>Pirellulales</taxon>
        <taxon>Pirellulaceae</taxon>
        <taxon>Anatilimnocola</taxon>
    </lineage>
</organism>
<protein>
    <submittedName>
        <fullName evidence="9">Glutamate-ammonia-ligase adenylyltransferase</fullName>
        <ecNumber evidence="9">2.7.7.42</ecNumber>
    </submittedName>
</protein>
<accession>A0A517YBE7</accession>
<proteinExistence type="predicted"/>
<evidence type="ECO:0000256" key="5">
    <source>
        <dbReference type="ARBA" id="ARBA00022842"/>
    </source>
</evidence>
<dbReference type="GO" id="GO:0005829">
    <property type="term" value="C:cytosol"/>
    <property type="evidence" value="ECO:0007669"/>
    <property type="project" value="TreeGrafter"/>
</dbReference>
<keyword evidence="5" id="KW-0460">Magnesium</keyword>
<dbReference type="Gene3D" id="1.20.120.330">
    <property type="entry name" value="Nucleotidyltransferases domain 2"/>
    <property type="match status" value="1"/>
</dbReference>
<evidence type="ECO:0000313" key="9">
    <source>
        <dbReference type="EMBL" id="QDU27534.1"/>
    </source>
</evidence>
<dbReference type="PANTHER" id="PTHR30621:SF0">
    <property type="entry name" value="BIFUNCTIONAL GLUTAMINE SYNTHETASE ADENYLYLTRANSFERASE_ADENYLYL-REMOVING ENZYME"/>
    <property type="match status" value="1"/>
</dbReference>
<dbReference type="InterPro" id="IPR013546">
    <property type="entry name" value="PII_UdlTrfase/GS_AdlTrfase"/>
</dbReference>
<evidence type="ECO:0000313" key="10">
    <source>
        <dbReference type="Proteomes" id="UP000315017"/>
    </source>
</evidence>
<evidence type="ECO:0000256" key="4">
    <source>
        <dbReference type="ARBA" id="ARBA00022840"/>
    </source>
</evidence>
<dbReference type="InterPro" id="IPR043519">
    <property type="entry name" value="NT_sf"/>
</dbReference>
<dbReference type="InterPro" id="IPR023057">
    <property type="entry name" value="GlnE"/>
</dbReference>
<keyword evidence="4" id="KW-0067">ATP-binding</keyword>
<sequence>MEIQTLTTLLDQPDQAAAILQPWRVSDPALARHALLDLAEAGVPLDLLATVCTQLDELLPSTLDPGSVLEGIRQFMLVSRSPMSFAALSERDPTALPMLVRVLDWGGVWRETILRDPEAYDFLRLTEGQPVEQSVLTADITAEAINLVDERSLLAALRRIKRREQLRITYGERVARHKPELVWQQLTYLAEALLEASFAAAQRKLLAHKPATTSRRVQPLGAMTIVALGRCGAGEQDYSDRLQLLLLHEALPADDASRRVAQDQYERLARSAIRLLTEPTELGSVFQIELQELPESETTPLTIAADALASLLDNLGRTWHRQAFTQARCVAGDRALAERFLHQIEPWIYRRLLSPADEAGLRALKRRIIRRAELAATLPAEQGSIELGPGGLFDFEQTLELLRLLSGGEAPNKVRATQTLEAIAGLEQAGAINVTERTALEESFLWLRRQLHLEQTASASVLGAQSAADNTARRQRLKQSWQLLSGLLNAAFAEESDPPAEVDLLLAPHPERAAAEQILGPYRFQDCSAALRHLNELASERITFLSTRRCRYYLSAIIGRLLTAIAATPQPDATLANLSRVSDSLGGKGVLWELFHAHQPSLELYVRICGGSPYLSDLLISNPGMLDELLDSLQLAHQPDLAELQRSWEELYRGEGAPLPKLLSFKASRHLQIGVHDVLQREPIDSTLRALSDVAEVSLNAIAQHEFDRLSEKHGTPTIEGGPYNGDPCGFVILGLGKLGGREPNYHSDLQVAFVYEAEGTTQSVGRAKRVQATTNSHFFTQLAQRILKELSQSTPQGRLYPIEAVLRPLGMSGPLAISLSDFVSHYQSGSAPLWHWQALCKARAVFGPAETRATTMRAIRQSLTSRPWQADDATQLFHARLKLEEGASPLNIKRGAGGTLDIEYVVQRLQLEFAQSEPRVLEPNTLAAIEALAKAQAISPADAVHWSQSYRLLRRIECGIRLLNARDRHELPHYTVDLHRLSLLLGYESPEQLHDICATTMQQNRQRLLQVFADAVAAERESSEP</sequence>
<keyword evidence="3" id="KW-0547">Nucleotide-binding</keyword>
<reference evidence="9 10" key="1">
    <citation type="submission" date="2019-02" db="EMBL/GenBank/DDBJ databases">
        <title>Deep-cultivation of Planctomycetes and their phenomic and genomic characterization uncovers novel biology.</title>
        <authorList>
            <person name="Wiegand S."/>
            <person name="Jogler M."/>
            <person name="Boedeker C."/>
            <person name="Pinto D."/>
            <person name="Vollmers J."/>
            <person name="Rivas-Marin E."/>
            <person name="Kohn T."/>
            <person name="Peeters S.H."/>
            <person name="Heuer A."/>
            <person name="Rast P."/>
            <person name="Oberbeckmann S."/>
            <person name="Bunk B."/>
            <person name="Jeske O."/>
            <person name="Meyerdierks A."/>
            <person name="Storesund J.E."/>
            <person name="Kallscheuer N."/>
            <person name="Luecker S."/>
            <person name="Lage O.M."/>
            <person name="Pohl T."/>
            <person name="Merkel B.J."/>
            <person name="Hornburger P."/>
            <person name="Mueller R.-W."/>
            <person name="Bruemmer F."/>
            <person name="Labrenz M."/>
            <person name="Spormann A.M."/>
            <person name="Op den Camp H."/>
            <person name="Overmann J."/>
            <person name="Amann R."/>
            <person name="Jetten M.S.M."/>
            <person name="Mascher T."/>
            <person name="Medema M.H."/>
            <person name="Devos D.P."/>
            <person name="Kaster A.-K."/>
            <person name="Ovreas L."/>
            <person name="Rohde M."/>
            <person name="Galperin M.Y."/>
            <person name="Jogler C."/>
        </authorList>
    </citation>
    <scope>NUCLEOTIDE SEQUENCE [LARGE SCALE GENOMIC DNA]</scope>
    <source>
        <strain evidence="9 10">ETA_A8</strain>
    </source>
</reference>
<feature type="domain" description="PII-uridylyltransferase/Glutamine-synthetase adenylyltransferase" evidence="8">
    <location>
        <begin position="891"/>
        <end position="1014"/>
    </location>
</feature>
<keyword evidence="1 9" id="KW-0808">Transferase</keyword>
<evidence type="ECO:0000256" key="3">
    <source>
        <dbReference type="ARBA" id="ARBA00022741"/>
    </source>
</evidence>
<dbReference type="AlphaFoldDB" id="A0A517YBE7"/>
<dbReference type="Gene3D" id="3.30.460.10">
    <property type="entry name" value="Beta Polymerase, domain 2"/>
    <property type="match status" value="2"/>
</dbReference>
<dbReference type="Proteomes" id="UP000315017">
    <property type="component" value="Chromosome"/>
</dbReference>
<dbReference type="InterPro" id="IPR005190">
    <property type="entry name" value="GlnE_rpt_dom"/>
</dbReference>
<feature type="domain" description="Glutamate-ammonia ligase adenylyltransferase repeated" evidence="7">
    <location>
        <begin position="100"/>
        <end position="342"/>
    </location>
</feature>
<dbReference type="EMBL" id="CP036274">
    <property type="protein sequence ID" value="QDU27534.1"/>
    <property type="molecule type" value="Genomic_DNA"/>
</dbReference>
<dbReference type="GO" id="GO:0005524">
    <property type="term" value="F:ATP binding"/>
    <property type="evidence" value="ECO:0007669"/>
    <property type="project" value="UniProtKB-KW"/>
</dbReference>
<dbReference type="Pfam" id="PF03710">
    <property type="entry name" value="GlnE"/>
    <property type="match status" value="2"/>
</dbReference>
<evidence type="ECO:0000256" key="2">
    <source>
        <dbReference type="ARBA" id="ARBA00022695"/>
    </source>
</evidence>
<keyword evidence="6" id="KW-0511">Multifunctional enzyme</keyword>
<dbReference type="KEGG" id="aagg:ETAA8_26220"/>
<evidence type="ECO:0000256" key="1">
    <source>
        <dbReference type="ARBA" id="ARBA00022679"/>
    </source>
</evidence>
<dbReference type="PANTHER" id="PTHR30621">
    <property type="entry name" value="GLUTAMINE SYNTHETASE ADENYLYLTRANSFERASE"/>
    <property type="match status" value="1"/>
</dbReference>
<keyword evidence="9" id="KW-0436">Ligase</keyword>
<dbReference type="Gene3D" id="1.20.120.1510">
    <property type="match status" value="1"/>
</dbReference>
<feature type="domain" description="Glutamate-ammonia ligase adenylyltransferase repeated" evidence="7">
    <location>
        <begin position="605"/>
        <end position="856"/>
    </location>
</feature>
<dbReference type="Pfam" id="PF08335">
    <property type="entry name" value="GlnD_UR_UTase"/>
    <property type="match status" value="1"/>
</dbReference>
<dbReference type="RefSeq" id="WP_145088434.1">
    <property type="nucleotide sequence ID" value="NZ_CP036274.1"/>
</dbReference>
<dbReference type="CDD" id="cd05401">
    <property type="entry name" value="NT_GlnE_GlnD_like"/>
    <property type="match status" value="1"/>
</dbReference>